<protein>
    <submittedName>
        <fullName evidence="2">Transcriptional regulator PpsR</fullName>
    </submittedName>
</protein>
<feature type="domain" description="PAS" evidence="1">
    <location>
        <begin position="146"/>
        <end position="217"/>
    </location>
</feature>
<dbReference type="NCBIfam" id="TIGR02040">
    <property type="entry name" value="PpsR-CrtJ"/>
    <property type="match status" value="1"/>
</dbReference>
<dbReference type="OrthoDB" id="5499170at2"/>
<dbReference type="SUPFAM" id="SSF46689">
    <property type="entry name" value="Homeodomain-like"/>
    <property type="match status" value="1"/>
</dbReference>
<dbReference type="AlphaFoldDB" id="A0A6I6ISU4"/>
<dbReference type="PANTHER" id="PTHR44757">
    <property type="entry name" value="DIGUANYLATE CYCLASE DGCP"/>
    <property type="match status" value="1"/>
</dbReference>
<name>A0A6I6ISU4_9RHOB</name>
<dbReference type="GO" id="GO:0006355">
    <property type="term" value="P:regulation of DNA-templated transcription"/>
    <property type="evidence" value="ECO:0007669"/>
    <property type="project" value="InterPro"/>
</dbReference>
<dbReference type="InterPro" id="IPR013767">
    <property type="entry name" value="PAS_fold"/>
</dbReference>
<dbReference type="KEGG" id="rom:EI983_05565"/>
<evidence type="ECO:0000313" key="3">
    <source>
        <dbReference type="Proteomes" id="UP000428330"/>
    </source>
</evidence>
<dbReference type="Pfam" id="PF13188">
    <property type="entry name" value="PAS_8"/>
    <property type="match status" value="1"/>
</dbReference>
<reference evidence="3" key="1">
    <citation type="submission" date="2018-12" db="EMBL/GenBank/DDBJ databases">
        <title>Complete genome sequence of Roseovarius sp. MME-070.</title>
        <authorList>
            <person name="Nam Y.-D."/>
            <person name="Kang J."/>
            <person name="Chung W.-H."/>
            <person name="Park Y.S."/>
        </authorList>
    </citation>
    <scope>NUCLEOTIDE SEQUENCE [LARGE SCALE GENOMIC DNA]</scope>
    <source>
        <strain evidence="3">MME-070</strain>
    </source>
</reference>
<dbReference type="PANTHER" id="PTHR44757:SF2">
    <property type="entry name" value="BIOFILM ARCHITECTURE MAINTENANCE PROTEIN MBAA"/>
    <property type="match status" value="1"/>
</dbReference>
<dbReference type="SMART" id="SM00091">
    <property type="entry name" value="PAS"/>
    <property type="match status" value="2"/>
</dbReference>
<keyword evidence="3" id="KW-1185">Reference proteome</keyword>
<dbReference type="Proteomes" id="UP000428330">
    <property type="component" value="Chromosome"/>
</dbReference>
<dbReference type="PROSITE" id="PS50112">
    <property type="entry name" value="PAS"/>
    <property type="match status" value="1"/>
</dbReference>
<evidence type="ECO:0000259" key="1">
    <source>
        <dbReference type="PROSITE" id="PS50112"/>
    </source>
</evidence>
<proteinExistence type="predicted"/>
<dbReference type="GO" id="GO:0043565">
    <property type="term" value="F:sequence-specific DNA binding"/>
    <property type="evidence" value="ECO:0007669"/>
    <property type="project" value="InterPro"/>
</dbReference>
<dbReference type="Gene3D" id="3.30.450.20">
    <property type="entry name" value="PAS domain"/>
    <property type="match status" value="3"/>
</dbReference>
<dbReference type="Gene3D" id="1.10.10.60">
    <property type="entry name" value="Homeodomain-like"/>
    <property type="match status" value="1"/>
</dbReference>
<dbReference type="InterPro" id="IPR035965">
    <property type="entry name" value="PAS-like_dom_sf"/>
</dbReference>
<evidence type="ECO:0000313" key="2">
    <source>
        <dbReference type="EMBL" id="QGY00311.1"/>
    </source>
</evidence>
<dbReference type="SUPFAM" id="SSF55785">
    <property type="entry name" value="PYP-like sensor domain (PAS domain)"/>
    <property type="match status" value="2"/>
</dbReference>
<dbReference type="Pfam" id="PF00989">
    <property type="entry name" value="PAS"/>
    <property type="match status" value="1"/>
</dbReference>
<dbReference type="InterPro" id="IPR002197">
    <property type="entry name" value="HTH_Fis"/>
</dbReference>
<dbReference type="NCBIfam" id="TIGR00229">
    <property type="entry name" value="sensory_box"/>
    <property type="match status" value="1"/>
</dbReference>
<sequence>MRAGELPETSSVEHLVEQASDIAIMIGADGTVEGISVNSECPSLGCLDHWIGRDFDSFLTVESRAKFAERRRALEAKPDSAPRSVQLNHVDNAVWEFPIRYTLHRVTGRDSYLLFGRDMQPIADVQQRLVAEQTSRERDQQKIRRNETFFRVVLEASETPLMLVEPETGKITDLNSSAALLFGTKTDTLAGTSLAQALEGRRKSELIDNLQAAASAEDVKAIEVTARRSGRDLVVFPRYFRAAGELVLLCRLTPVDEADGAGPEAAQSLATLFNLASDAIVLTDSKGMIRDANEAFLILTDAAQLRDVVNKPLSDFLARGAVDMKLVLENTKKKGRVRSYATQVLSSVGTRANVDLASTRLSRRGGDLGFGMIIREVVPSDLIDGDASATLMSEEAMKSVMDLVGTASLKSLVSATSDVIEKMCIETAIQMTNNNRVAAAEMLGLSRQSLYVKLRKHGLLGNDADDE</sequence>
<dbReference type="Pfam" id="PF02954">
    <property type="entry name" value="HTH_8"/>
    <property type="match status" value="1"/>
</dbReference>
<gene>
    <name evidence="2" type="primary">ppsR</name>
    <name evidence="2" type="ORF">EI983_05565</name>
</gene>
<dbReference type="InterPro" id="IPR052155">
    <property type="entry name" value="Biofilm_reg_signaling"/>
</dbReference>
<organism evidence="2 3">
    <name type="scientific">Roseovarius faecimaris</name>
    <dbReference type="NCBI Taxonomy" id="2494550"/>
    <lineage>
        <taxon>Bacteria</taxon>
        <taxon>Pseudomonadati</taxon>
        <taxon>Pseudomonadota</taxon>
        <taxon>Alphaproteobacteria</taxon>
        <taxon>Rhodobacterales</taxon>
        <taxon>Roseobacteraceae</taxon>
        <taxon>Roseovarius</taxon>
    </lineage>
</organism>
<dbReference type="PRINTS" id="PR01590">
    <property type="entry name" value="HTHFIS"/>
</dbReference>
<dbReference type="EMBL" id="CP034348">
    <property type="protein sequence ID" value="QGY00311.1"/>
    <property type="molecule type" value="Genomic_DNA"/>
</dbReference>
<dbReference type="InterPro" id="IPR009057">
    <property type="entry name" value="Homeodomain-like_sf"/>
</dbReference>
<dbReference type="CDD" id="cd00130">
    <property type="entry name" value="PAS"/>
    <property type="match status" value="1"/>
</dbReference>
<dbReference type="InterPro" id="IPR000014">
    <property type="entry name" value="PAS"/>
</dbReference>
<dbReference type="InterPro" id="IPR011785">
    <property type="entry name" value="Tscrpt_reg_PpsR-CrtJ"/>
</dbReference>
<accession>A0A6I6ISU4</accession>